<proteinExistence type="predicted"/>
<dbReference type="KEGG" id="vg:5470841"/>
<dbReference type="RefSeq" id="YP_001426774.1">
    <property type="nucleotide sequence ID" value="NC_008724.1"/>
</dbReference>
<protein>
    <submittedName>
        <fullName evidence="1">Uncharacterized protein z293R</fullName>
    </submittedName>
</protein>
<accession>A7K8Q3</accession>
<evidence type="ECO:0000313" key="2">
    <source>
        <dbReference type="Proteomes" id="UP000202420"/>
    </source>
</evidence>
<evidence type="ECO:0000313" key="1">
    <source>
        <dbReference type="EMBL" id="ABT16427.1"/>
    </source>
</evidence>
<dbReference type="Proteomes" id="UP000202420">
    <property type="component" value="Segment"/>
</dbReference>
<sequence>MSLIVVTWVSRSGNAALQNAHVLLPFMYHSASHILCTLFPQHPIVTACITRHESMQMEHSSVSSFSSVAKRSQNVHMSPSSWMNRSPHGQIEMPSTSLIRAQNSFTSSSLLERLSISKLATRNSSSLAGLLNPAASA</sequence>
<dbReference type="GeneID" id="5470841"/>
<organism evidence="1 2">
    <name type="scientific">Chlorovirus heliozoae</name>
    <dbReference type="NCBI Taxonomy" id="322019"/>
    <lineage>
        <taxon>Viruses</taxon>
        <taxon>Varidnaviria</taxon>
        <taxon>Bamfordvirae</taxon>
        <taxon>Nucleocytoviricota</taxon>
        <taxon>Megaviricetes</taxon>
        <taxon>Algavirales</taxon>
        <taxon>Phycodnaviridae</taxon>
        <taxon>Chlorovirus</taxon>
    </lineage>
</organism>
<gene>
    <name evidence="1" type="primary">z293R</name>
    <name evidence="1" type="ORF">ATCV1_z293R</name>
</gene>
<name>A7K8Q3_9PHYC</name>
<reference evidence="1 2" key="1">
    <citation type="submission" date="2006-09" db="EMBL/GenBank/DDBJ databases">
        <title>Sequence and annotation of the 288-kb ATCV-1 virus that infects an endosymbiotic Chlorella strain of the heliozoon Acanthocystis turfacea.</title>
        <authorList>
            <person name="Fitzgerald L.A."/>
            <person name="Graves M.V."/>
            <person name="Li X."/>
            <person name="Pfitzner A.J.P."/>
            <person name="Hartigan J."/>
            <person name="Van Etten J.L."/>
        </authorList>
    </citation>
    <scope>NUCLEOTIDE SEQUENCE [LARGE SCALE GENOMIC DNA]</scope>
    <source>
        <strain evidence="1 2">ATCV-1</strain>
    </source>
</reference>
<dbReference type="EMBL" id="EF101928">
    <property type="protein sequence ID" value="ABT16427.1"/>
    <property type="molecule type" value="Genomic_DNA"/>
</dbReference>
<keyword evidence="2" id="KW-1185">Reference proteome</keyword>